<accession>A0A5E5A7P7</accession>
<dbReference type="SUPFAM" id="SSF55874">
    <property type="entry name" value="ATPase domain of HSP90 chaperone/DNA topoisomerase II/histidine kinase"/>
    <property type="match status" value="1"/>
</dbReference>
<dbReference type="Pfam" id="PF02518">
    <property type="entry name" value="HATPase_c"/>
    <property type="match status" value="1"/>
</dbReference>
<evidence type="ECO:0000313" key="16">
    <source>
        <dbReference type="EMBL" id="VVE68555.1"/>
    </source>
</evidence>
<dbReference type="GO" id="GO:0004673">
    <property type="term" value="F:protein histidine kinase activity"/>
    <property type="evidence" value="ECO:0007669"/>
    <property type="project" value="UniProtKB-EC"/>
</dbReference>
<dbReference type="CDD" id="cd00088">
    <property type="entry name" value="HPT"/>
    <property type="match status" value="1"/>
</dbReference>
<keyword evidence="12" id="KW-0812">Transmembrane</keyword>
<dbReference type="PROSITE" id="PS50113">
    <property type="entry name" value="PAC"/>
    <property type="match status" value="1"/>
</dbReference>
<feature type="transmembrane region" description="Helical" evidence="12">
    <location>
        <begin position="186"/>
        <end position="206"/>
    </location>
</feature>
<evidence type="ECO:0000259" key="13">
    <source>
        <dbReference type="PROSITE" id="PS50113"/>
    </source>
</evidence>
<dbReference type="PANTHER" id="PTHR43395:SF1">
    <property type="entry name" value="CHEMOTAXIS PROTEIN CHEA"/>
    <property type="match status" value="1"/>
</dbReference>
<dbReference type="InterPro" id="IPR003660">
    <property type="entry name" value="HAMP_dom"/>
</dbReference>
<organism evidence="16 17">
    <name type="scientific">Pandoraea anapnoica</name>
    <dbReference type="NCBI Taxonomy" id="2508301"/>
    <lineage>
        <taxon>Bacteria</taxon>
        <taxon>Pseudomonadati</taxon>
        <taxon>Pseudomonadota</taxon>
        <taxon>Betaproteobacteria</taxon>
        <taxon>Burkholderiales</taxon>
        <taxon>Burkholderiaceae</taxon>
        <taxon>Pandoraea</taxon>
    </lineage>
</organism>
<dbReference type="InterPro" id="IPR036641">
    <property type="entry name" value="HPT_dom_sf"/>
</dbReference>
<keyword evidence="8" id="KW-0902">Two-component regulatory system</keyword>
<evidence type="ECO:0000256" key="9">
    <source>
        <dbReference type="ARBA" id="ARBA00035100"/>
    </source>
</evidence>
<comment type="catalytic activity">
    <reaction evidence="1">
        <text>ATP + protein L-histidine = ADP + protein N-phospho-L-histidine.</text>
        <dbReference type="EC" id="2.7.13.3"/>
    </reaction>
</comment>
<evidence type="ECO:0000256" key="3">
    <source>
        <dbReference type="ARBA" id="ARBA00012438"/>
    </source>
</evidence>
<evidence type="ECO:0000256" key="11">
    <source>
        <dbReference type="SAM" id="MobiDB-lite"/>
    </source>
</evidence>
<dbReference type="Gene3D" id="3.30.450.20">
    <property type="entry name" value="PAS domain"/>
    <property type="match status" value="1"/>
</dbReference>
<proteinExistence type="predicted"/>
<dbReference type="Pfam" id="PF01627">
    <property type="entry name" value="Hpt"/>
    <property type="match status" value="1"/>
</dbReference>
<evidence type="ECO:0000256" key="7">
    <source>
        <dbReference type="ARBA" id="ARBA00022777"/>
    </source>
</evidence>
<dbReference type="Gene3D" id="6.10.340.10">
    <property type="match status" value="1"/>
</dbReference>
<dbReference type="Proteomes" id="UP000383122">
    <property type="component" value="Unassembled WGS sequence"/>
</dbReference>
<name>A0A5E5A7P7_9BURK</name>
<evidence type="ECO:0000259" key="14">
    <source>
        <dbReference type="PROSITE" id="PS50885"/>
    </source>
</evidence>
<keyword evidence="5 10" id="KW-0597">Phosphoprotein</keyword>
<keyword evidence="6" id="KW-0808">Transferase</keyword>
<feature type="domain" description="PAC" evidence="13">
    <location>
        <begin position="351"/>
        <end position="403"/>
    </location>
</feature>
<dbReference type="PANTHER" id="PTHR43395">
    <property type="entry name" value="SENSOR HISTIDINE KINASE CHEA"/>
    <property type="match status" value="1"/>
</dbReference>
<comment type="function">
    <text evidence="9">Involved in the transmission of sensory signals from the chemoreceptors to the flagellar motors. CheA is autophosphorylated; it can transfer its phosphate group to either CheB or CheY.</text>
</comment>
<dbReference type="InterPro" id="IPR000700">
    <property type="entry name" value="PAS-assoc_C"/>
</dbReference>
<dbReference type="SMART" id="SM00387">
    <property type="entry name" value="HATPase_c"/>
    <property type="match status" value="1"/>
</dbReference>
<feature type="region of interest" description="Disordered" evidence="11">
    <location>
        <begin position="794"/>
        <end position="817"/>
    </location>
</feature>
<reference evidence="16 17" key="1">
    <citation type="submission" date="2019-08" db="EMBL/GenBank/DDBJ databases">
        <authorList>
            <person name="Peeters C."/>
        </authorList>
    </citation>
    <scope>NUCLEOTIDE SEQUENCE [LARGE SCALE GENOMIC DNA]</scope>
    <source>
        <strain evidence="16 17">LMG 31117</strain>
    </source>
</reference>
<keyword evidence="17" id="KW-1185">Reference proteome</keyword>
<dbReference type="InterPro" id="IPR051315">
    <property type="entry name" value="Bact_Chemotaxis_CheA"/>
</dbReference>
<evidence type="ECO:0000256" key="12">
    <source>
        <dbReference type="SAM" id="Phobius"/>
    </source>
</evidence>
<dbReference type="GO" id="GO:0000160">
    <property type="term" value="P:phosphorelay signal transduction system"/>
    <property type="evidence" value="ECO:0007669"/>
    <property type="project" value="UniProtKB-KW"/>
</dbReference>
<sequence>MTIRHRITLLVILTFVALSIIGGYAVYQTRASAHKVRQVTEGVVPSALASADLVSQVKAVQIATMTLVYAPDETVVEQALDNLKKLRGDIDQSLARQAEGAASDAQKGLVTQARESVDNYFNAINDTAKLKQAGKTEMAQAFLFAMVAQYRDELEGVVNTLRVEKNRQKDSAIATLNDTLSTTTTAIGIVTGLAIVLLTAIGALLYRQITRPLSRMQAMMSEIANSQDFTRRVPVGRMDEIGHSIVAFNGMIEKIQERSAQLKQKTADIQAMLQNMQQGILTVVDGSKVHGEYSAYLEAIFETQDIAGRGVMDLVFADSDLGSDAVSQVEAAIDACIGQDAINFAFNEHLLVGEIGKRMPDGRIKQLDLTWSAITDETDTILRLMLCVRDVTELRELAAEANEQKQRLEMIGEILAVSQEKFHHFIESSTGFIRENERIIRKHSQADSAAIAELFRNMHTIKGNARTYNLQYLTNVVHETEQRYHDLRAPDEARLWDQDGLMRELERVRDAVATYAHINEMSLGRKGPGRTADEQSMVVDRAHIRASLRMLEAADPNDLHQLVAMRDAVHQTLRLLGTEGVGEALGGVLDSLPSLAGELGKPAPAVRIDDNGYRLRAPAVRILRDVFMHLLRNSMDHGLEGADERRAKGKPAAGTIDIEVGLDHNMLQVTLTDDGRGLALHRIRNIAVQRGWITAETYVTDEQIAQFIFRPGFSTASSVTEVSGRGVGMDAVQDFVRREHGRIELRFTDERKGAEFRQFQTVVCLPDNLVVDGFDLNSVAADAVDLPALGDGETQVGSNGLTAHDTSRDDLSQTGKV</sequence>
<dbReference type="InterPro" id="IPR008207">
    <property type="entry name" value="Sig_transdc_His_kin_Hpt_dom"/>
</dbReference>
<evidence type="ECO:0000256" key="10">
    <source>
        <dbReference type="PROSITE-ProRule" id="PRU00110"/>
    </source>
</evidence>
<dbReference type="EMBL" id="CABPSP010000008">
    <property type="protein sequence ID" value="VVE68555.1"/>
    <property type="molecule type" value="Genomic_DNA"/>
</dbReference>
<keyword evidence="7" id="KW-0418">Kinase</keyword>
<evidence type="ECO:0000313" key="17">
    <source>
        <dbReference type="Proteomes" id="UP000383122"/>
    </source>
</evidence>
<feature type="domain" description="HAMP" evidence="14">
    <location>
        <begin position="207"/>
        <end position="260"/>
    </location>
</feature>
<dbReference type="InterPro" id="IPR036890">
    <property type="entry name" value="HATPase_C_sf"/>
</dbReference>
<dbReference type="Gene3D" id="3.30.565.10">
    <property type="entry name" value="Histidine kinase-like ATPase, C-terminal domain"/>
    <property type="match status" value="1"/>
</dbReference>
<protein>
    <recommendedName>
        <fullName evidence="4">Chemotaxis protein CheA</fullName>
        <ecNumber evidence="3">2.7.13.3</ecNumber>
    </recommendedName>
</protein>
<evidence type="ECO:0000256" key="4">
    <source>
        <dbReference type="ARBA" id="ARBA00021495"/>
    </source>
</evidence>
<dbReference type="Gene3D" id="1.20.120.160">
    <property type="entry name" value="HPT domain"/>
    <property type="match status" value="1"/>
</dbReference>
<dbReference type="SMART" id="SM00304">
    <property type="entry name" value="HAMP"/>
    <property type="match status" value="1"/>
</dbReference>
<feature type="modified residue" description="Phosphohistidine" evidence="10">
    <location>
        <position position="459"/>
    </location>
</feature>
<dbReference type="InterPro" id="IPR003594">
    <property type="entry name" value="HATPase_dom"/>
</dbReference>
<dbReference type="RefSeq" id="WP_246189093.1">
    <property type="nucleotide sequence ID" value="NZ_CABPSP010000008.1"/>
</dbReference>
<dbReference type="SUPFAM" id="SSF158472">
    <property type="entry name" value="HAMP domain-like"/>
    <property type="match status" value="1"/>
</dbReference>
<dbReference type="AlphaFoldDB" id="A0A5E5A7P7"/>
<gene>
    <name evidence="16" type="ORF">PAN31117_03011</name>
</gene>
<dbReference type="PROSITE" id="PS50885">
    <property type="entry name" value="HAMP"/>
    <property type="match status" value="1"/>
</dbReference>
<feature type="transmembrane region" description="Helical" evidence="12">
    <location>
        <begin position="7"/>
        <end position="27"/>
    </location>
</feature>
<evidence type="ECO:0000256" key="1">
    <source>
        <dbReference type="ARBA" id="ARBA00000085"/>
    </source>
</evidence>
<dbReference type="GO" id="GO:0016020">
    <property type="term" value="C:membrane"/>
    <property type="evidence" value="ECO:0007669"/>
    <property type="project" value="UniProtKB-SubCell"/>
</dbReference>
<evidence type="ECO:0000256" key="8">
    <source>
        <dbReference type="ARBA" id="ARBA00023012"/>
    </source>
</evidence>
<dbReference type="EC" id="2.7.13.3" evidence="3"/>
<dbReference type="FunFam" id="3.30.565.10:FF:000016">
    <property type="entry name" value="Chemotaxis protein CheA, putative"/>
    <property type="match status" value="1"/>
</dbReference>
<dbReference type="PROSITE" id="PS50894">
    <property type="entry name" value="HPT"/>
    <property type="match status" value="1"/>
</dbReference>
<evidence type="ECO:0000256" key="2">
    <source>
        <dbReference type="ARBA" id="ARBA00004370"/>
    </source>
</evidence>
<comment type="subcellular location">
    <subcellularLocation>
        <location evidence="2">Membrane</location>
    </subcellularLocation>
</comment>
<evidence type="ECO:0000256" key="5">
    <source>
        <dbReference type="ARBA" id="ARBA00022553"/>
    </source>
</evidence>
<feature type="domain" description="HPt" evidence="15">
    <location>
        <begin position="414"/>
        <end position="519"/>
    </location>
</feature>
<dbReference type="SUPFAM" id="SSF47226">
    <property type="entry name" value="Histidine-containing phosphotransfer domain, HPT domain"/>
    <property type="match status" value="1"/>
</dbReference>
<dbReference type="Pfam" id="PF00672">
    <property type="entry name" value="HAMP"/>
    <property type="match status" value="1"/>
</dbReference>
<dbReference type="CDD" id="cd06225">
    <property type="entry name" value="HAMP"/>
    <property type="match status" value="1"/>
</dbReference>
<evidence type="ECO:0000259" key="15">
    <source>
        <dbReference type="PROSITE" id="PS50894"/>
    </source>
</evidence>
<keyword evidence="12" id="KW-0472">Membrane</keyword>
<dbReference type="Pfam" id="PF12729">
    <property type="entry name" value="4HB_MCP_1"/>
    <property type="match status" value="1"/>
</dbReference>
<dbReference type="InterPro" id="IPR024478">
    <property type="entry name" value="HlyB_4HB_MCP"/>
</dbReference>
<keyword evidence="12" id="KW-1133">Transmembrane helix</keyword>
<evidence type="ECO:0000256" key="6">
    <source>
        <dbReference type="ARBA" id="ARBA00022679"/>
    </source>
</evidence>